<dbReference type="HOGENOM" id="CLU_1886000_0_0_1"/>
<feature type="region of interest" description="Disordered" evidence="1">
    <location>
        <begin position="30"/>
        <end position="51"/>
    </location>
</feature>
<evidence type="ECO:0000313" key="3">
    <source>
        <dbReference type="Proteomes" id="UP000053593"/>
    </source>
</evidence>
<organism evidence="2 3">
    <name type="scientific">Collybiopsis luxurians FD-317 M1</name>
    <dbReference type="NCBI Taxonomy" id="944289"/>
    <lineage>
        <taxon>Eukaryota</taxon>
        <taxon>Fungi</taxon>
        <taxon>Dikarya</taxon>
        <taxon>Basidiomycota</taxon>
        <taxon>Agaricomycotina</taxon>
        <taxon>Agaricomycetes</taxon>
        <taxon>Agaricomycetidae</taxon>
        <taxon>Agaricales</taxon>
        <taxon>Marasmiineae</taxon>
        <taxon>Omphalotaceae</taxon>
        <taxon>Collybiopsis</taxon>
        <taxon>Collybiopsis luxurians</taxon>
    </lineage>
</organism>
<accession>A0A0D0CLQ8</accession>
<evidence type="ECO:0000256" key="1">
    <source>
        <dbReference type="SAM" id="MobiDB-lite"/>
    </source>
</evidence>
<feature type="region of interest" description="Disordered" evidence="1">
    <location>
        <begin position="97"/>
        <end position="117"/>
    </location>
</feature>
<dbReference type="AlphaFoldDB" id="A0A0D0CLQ8"/>
<sequence length="135" mass="14844">MAVAENMVIGPLMQALMEMGNPATAELREQRRQDFIPLANQSDHPLLASTPLSPLSSDTYLQSDTELAPLPEEAFVQHLSRSFQDYLLNGILPDDASDSDISADNESANAFHPDDSDQNTGRSLVLFKVWNLIST</sequence>
<dbReference type="EMBL" id="KN834800">
    <property type="protein sequence ID" value="KIK56083.1"/>
    <property type="molecule type" value="Genomic_DNA"/>
</dbReference>
<reference evidence="2 3" key="1">
    <citation type="submission" date="2014-04" db="EMBL/GenBank/DDBJ databases">
        <title>Evolutionary Origins and Diversification of the Mycorrhizal Mutualists.</title>
        <authorList>
            <consortium name="DOE Joint Genome Institute"/>
            <consortium name="Mycorrhizal Genomics Consortium"/>
            <person name="Kohler A."/>
            <person name="Kuo A."/>
            <person name="Nagy L.G."/>
            <person name="Floudas D."/>
            <person name="Copeland A."/>
            <person name="Barry K.W."/>
            <person name="Cichocki N."/>
            <person name="Veneault-Fourrey C."/>
            <person name="LaButti K."/>
            <person name="Lindquist E.A."/>
            <person name="Lipzen A."/>
            <person name="Lundell T."/>
            <person name="Morin E."/>
            <person name="Murat C."/>
            <person name="Riley R."/>
            <person name="Ohm R."/>
            <person name="Sun H."/>
            <person name="Tunlid A."/>
            <person name="Henrissat B."/>
            <person name="Grigoriev I.V."/>
            <person name="Hibbett D.S."/>
            <person name="Martin F."/>
        </authorList>
    </citation>
    <scope>NUCLEOTIDE SEQUENCE [LARGE SCALE GENOMIC DNA]</scope>
    <source>
        <strain evidence="2 3">FD-317 M1</strain>
    </source>
</reference>
<name>A0A0D0CLQ8_9AGAR</name>
<gene>
    <name evidence="2" type="ORF">GYMLUDRAFT_248080</name>
</gene>
<proteinExistence type="predicted"/>
<dbReference type="Proteomes" id="UP000053593">
    <property type="component" value="Unassembled WGS sequence"/>
</dbReference>
<protein>
    <submittedName>
        <fullName evidence="2">Uncharacterized protein</fullName>
    </submittedName>
</protein>
<evidence type="ECO:0000313" key="2">
    <source>
        <dbReference type="EMBL" id="KIK56083.1"/>
    </source>
</evidence>
<keyword evidence="3" id="KW-1185">Reference proteome</keyword>